<evidence type="ECO:0000256" key="1">
    <source>
        <dbReference type="SAM" id="SignalP"/>
    </source>
</evidence>
<feature type="domain" description="TGF-beta propeptide" evidence="2">
    <location>
        <begin position="28"/>
        <end position="112"/>
    </location>
</feature>
<sequence length="122" mass="13198">MQAVVWACVVAACGASLSGFYGDDVGGGQTVLRHALTSSERLQLEYEMLSLLGLRTRPRAATNLTSSASVFLLAVYDYKNHLPATGFQLSARDRRAVDRSDAVVSFAGRGESVHYKLRLCSN</sequence>
<dbReference type="Pfam" id="PF00688">
    <property type="entry name" value="TGFb_propeptide"/>
    <property type="match status" value="1"/>
</dbReference>
<dbReference type="Proteomes" id="UP001159363">
    <property type="component" value="Chromosome 4"/>
</dbReference>
<evidence type="ECO:0000259" key="2">
    <source>
        <dbReference type="Pfam" id="PF00688"/>
    </source>
</evidence>
<evidence type="ECO:0000313" key="4">
    <source>
        <dbReference type="Proteomes" id="UP001159363"/>
    </source>
</evidence>
<proteinExistence type="predicted"/>
<feature type="signal peptide" evidence="1">
    <location>
        <begin position="1"/>
        <end position="22"/>
    </location>
</feature>
<reference evidence="3 4" key="1">
    <citation type="submission" date="2023-02" db="EMBL/GenBank/DDBJ databases">
        <title>LHISI_Scaffold_Assembly.</title>
        <authorList>
            <person name="Stuart O.P."/>
            <person name="Cleave R."/>
            <person name="Magrath M.J.L."/>
            <person name="Mikheyev A.S."/>
        </authorList>
    </citation>
    <scope>NUCLEOTIDE SEQUENCE [LARGE SCALE GENOMIC DNA]</scope>
    <source>
        <strain evidence="3">Daus_M_001</strain>
        <tissue evidence="3">Leg muscle</tissue>
    </source>
</reference>
<dbReference type="EMBL" id="JARBHB010000005">
    <property type="protein sequence ID" value="KAJ8884437.1"/>
    <property type="molecule type" value="Genomic_DNA"/>
</dbReference>
<gene>
    <name evidence="3" type="ORF">PR048_016294</name>
</gene>
<dbReference type="InterPro" id="IPR001111">
    <property type="entry name" value="TGF-b_propeptide"/>
</dbReference>
<feature type="chain" id="PRO_5045081706" description="TGF-beta propeptide domain-containing protein" evidence="1">
    <location>
        <begin position="23"/>
        <end position="122"/>
    </location>
</feature>
<evidence type="ECO:0000313" key="3">
    <source>
        <dbReference type="EMBL" id="KAJ8884437.1"/>
    </source>
</evidence>
<protein>
    <recommendedName>
        <fullName evidence="2">TGF-beta propeptide domain-containing protein</fullName>
    </recommendedName>
</protein>
<comment type="caution">
    <text evidence="3">The sequence shown here is derived from an EMBL/GenBank/DDBJ whole genome shotgun (WGS) entry which is preliminary data.</text>
</comment>
<name>A0ABQ9HJM3_9NEOP</name>
<organism evidence="3 4">
    <name type="scientific">Dryococelus australis</name>
    <dbReference type="NCBI Taxonomy" id="614101"/>
    <lineage>
        <taxon>Eukaryota</taxon>
        <taxon>Metazoa</taxon>
        <taxon>Ecdysozoa</taxon>
        <taxon>Arthropoda</taxon>
        <taxon>Hexapoda</taxon>
        <taxon>Insecta</taxon>
        <taxon>Pterygota</taxon>
        <taxon>Neoptera</taxon>
        <taxon>Polyneoptera</taxon>
        <taxon>Phasmatodea</taxon>
        <taxon>Verophasmatodea</taxon>
        <taxon>Anareolatae</taxon>
        <taxon>Phasmatidae</taxon>
        <taxon>Eurycanthinae</taxon>
        <taxon>Dryococelus</taxon>
    </lineage>
</organism>
<keyword evidence="1" id="KW-0732">Signal</keyword>
<accession>A0ABQ9HJM3</accession>
<keyword evidence="4" id="KW-1185">Reference proteome</keyword>